<dbReference type="Proteomes" id="UP000681722">
    <property type="component" value="Unassembled WGS sequence"/>
</dbReference>
<sequence>MVDCLLGSPWGKDEGEGNYNFDDDMKVIKVVVNGVEQNYILYAGNVIQSITSNNSGCSSTQIGTDGCATCIGIALFFRNQNDMRQCLLIHFGYGDEYCKVKFDKQPKESVPILIETIRQDLIKKNIDTSIIQIENFFIFGGASDDDEMQNFIGEFKAARDSLKNQAVHSTSAQNIFMISLLCVTLIVPSYALQMRDDEDDHLLSYVNAYIDVVNNFIILQYVFPIDIAGNQGLDEFMYLIQKFKLTLNSNYEQYVECINDNKLCGLLKMPVFTNTQKARVLDLLYLIGFHSTDPRFKNKVNKVTTQIENELS</sequence>
<dbReference type="EMBL" id="CAJOBC010112202">
    <property type="protein sequence ID" value="CAF4534037.1"/>
    <property type="molecule type" value="Genomic_DNA"/>
</dbReference>
<comment type="caution">
    <text evidence="1">The sequence shown here is derived from an EMBL/GenBank/DDBJ whole genome shotgun (WGS) entry which is preliminary data.</text>
</comment>
<gene>
    <name evidence="1" type="ORF">GPM918_LOCUS44453</name>
    <name evidence="2" type="ORF">SRO942_LOCUS46313</name>
</gene>
<accession>A0A816DDL5</accession>
<evidence type="ECO:0000313" key="2">
    <source>
        <dbReference type="EMBL" id="CAF4534037.1"/>
    </source>
</evidence>
<protein>
    <submittedName>
        <fullName evidence="1">Uncharacterized protein</fullName>
    </submittedName>
</protein>
<name>A0A816DDL5_9BILA</name>
<organism evidence="1 3">
    <name type="scientific">Didymodactylos carnosus</name>
    <dbReference type="NCBI Taxonomy" id="1234261"/>
    <lineage>
        <taxon>Eukaryota</taxon>
        <taxon>Metazoa</taxon>
        <taxon>Spiralia</taxon>
        <taxon>Gnathifera</taxon>
        <taxon>Rotifera</taxon>
        <taxon>Eurotatoria</taxon>
        <taxon>Bdelloidea</taxon>
        <taxon>Philodinida</taxon>
        <taxon>Philodinidae</taxon>
        <taxon>Didymodactylos</taxon>
    </lineage>
</organism>
<reference evidence="1" key="1">
    <citation type="submission" date="2021-02" db="EMBL/GenBank/DDBJ databases">
        <authorList>
            <person name="Nowell W R."/>
        </authorList>
    </citation>
    <scope>NUCLEOTIDE SEQUENCE</scope>
</reference>
<proteinExistence type="predicted"/>
<evidence type="ECO:0000313" key="3">
    <source>
        <dbReference type="Proteomes" id="UP000663829"/>
    </source>
</evidence>
<dbReference type="Proteomes" id="UP000663829">
    <property type="component" value="Unassembled WGS sequence"/>
</dbReference>
<dbReference type="AlphaFoldDB" id="A0A816DDL5"/>
<keyword evidence="3" id="KW-1185">Reference proteome</keyword>
<evidence type="ECO:0000313" key="1">
    <source>
        <dbReference type="EMBL" id="CAF1632744.1"/>
    </source>
</evidence>
<dbReference type="EMBL" id="CAJNOQ010044197">
    <property type="protein sequence ID" value="CAF1632744.1"/>
    <property type="molecule type" value="Genomic_DNA"/>
</dbReference>